<evidence type="ECO:0000313" key="1">
    <source>
        <dbReference type="EMBL" id="GIQ89604.1"/>
    </source>
</evidence>
<proteinExistence type="predicted"/>
<comment type="caution">
    <text evidence="1">The sequence shown here is derived from an EMBL/GenBank/DDBJ whole genome shotgun (WGS) entry which is preliminary data.</text>
</comment>
<organism evidence="1 2">
    <name type="scientific">Kipferlia bialata</name>
    <dbReference type="NCBI Taxonomy" id="797122"/>
    <lineage>
        <taxon>Eukaryota</taxon>
        <taxon>Metamonada</taxon>
        <taxon>Carpediemonas-like organisms</taxon>
        <taxon>Kipferlia</taxon>
    </lineage>
</organism>
<sequence>AAGISVPATKLGEKLSAVSKHLLKRLEAQGSQLETRKPPADIRIETALEEALKDVVVDVPTLPVNTVIMDRCGMARVLSLPLDGDRCERKYMKMYKTAQGVLCNPEHDRRTTKGVFHIVESGIPVPGDKIAVPKVDMQ</sequence>
<reference evidence="1 2" key="1">
    <citation type="journal article" date="2018" name="PLoS ONE">
        <title>The draft genome of Kipferlia bialata reveals reductive genome evolution in fornicate parasites.</title>
        <authorList>
            <person name="Tanifuji G."/>
            <person name="Takabayashi S."/>
            <person name="Kume K."/>
            <person name="Takagi M."/>
            <person name="Nakayama T."/>
            <person name="Kamikawa R."/>
            <person name="Inagaki Y."/>
            <person name="Hashimoto T."/>
        </authorList>
    </citation>
    <scope>NUCLEOTIDE SEQUENCE [LARGE SCALE GENOMIC DNA]</scope>
    <source>
        <strain evidence="1">NY0173</strain>
    </source>
</reference>
<name>A0A9K3D5S3_9EUKA</name>
<dbReference type="Proteomes" id="UP000265618">
    <property type="component" value="Unassembled WGS sequence"/>
</dbReference>
<dbReference type="EMBL" id="BDIP01005221">
    <property type="protein sequence ID" value="GIQ89604.1"/>
    <property type="molecule type" value="Genomic_DNA"/>
</dbReference>
<protein>
    <submittedName>
        <fullName evidence="1">Uncharacterized protein</fullName>
    </submittedName>
</protein>
<evidence type="ECO:0000313" key="2">
    <source>
        <dbReference type="Proteomes" id="UP000265618"/>
    </source>
</evidence>
<feature type="non-terminal residue" evidence="1">
    <location>
        <position position="1"/>
    </location>
</feature>
<accession>A0A9K3D5S3</accession>
<keyword evidence="2" id="KW-1185">Reference proteome</keyword>
<dbReference type="AlphaFoldDB" id="A0A9K3D5S3"/>
<gene>
    <name evidence="1" type="ORF">KIPB_012110</name>
</gene>